<evidence type="ECO:0000256" key="2">
    <source>
        <dbReference type="ARBA" id="ARBA00023015"/>
    </source>
</evidence>
<dbReference type="InterPro" id="IPR009061">
    <property type="entry name" value="DNA-bd_dom_put_sf"/>
</dbReference>
<evidence type="ECO:0000313" key="7">
    <source>
        <dbReference type="Proteomes" id="UP000824139"/>
    </source>
</evidence>
<comment type="caution">
    <text evidence="6">The sequence shown here is derived from an EMBL/GenBank/DDBJ whole genome shotgun (WGS) entry which is preliminary data.</text>
</comment>
<keyword evidence="3" id="KW-0238">DNA-binding</keyword>
<dbReference type="Gene3D" id="1.10.1660.10">
    <property type="match status" value="1"/>
</dbReference>
<organism evidence="6 7">
    <name type="scientific">Candidatus Scatenecus faecavium</name>
    <dbReference type="NCBI Taxonomy" id="2840915"/>
    <lineage>
        <taxon>Bacteria</taxon>
        <taxon>Candidatus Scatenecus</taxon>
    </lineage>
</organism>
<dbReference type="InterPro" id="IPR000551">
    <property type="entry name" value="MerR-type_HTH_dom"/>
</dbReference>
<dbReference type="GO" id="GO:0003677">
    <property type="term" value="F:DNA binding"/>
    <property type="evidence" value="ECO:0007669"/>
    <property type="project" value="UniProtKB-KW"/>
</dbReference>
<dbReference type="CDD" id="cd01109">
    <property type="entry name" value="HTH_YyaN"/>
    <property type="match status" value="1"/>
</dbReference>
<dbReference type="SMART" id="SM00422">
    <property type="entry name" value="HTH_MERR"/>
    <property type="match status" value="1"/>
</dbReference>
<dbReference type="PANTHER" id="PTHR30204">
    <property type="entry name" value="REDOX-CYCLING DRUG-SENSING TRANSCRIPTIONAL ACTIVATOR SOXR"/>
    <property type="match status" value="1"/>
</dbReference>
<dbReference type="GO" id="GO:0003700">
    <property type="term" value="F:DNA-binding transcription factor activity"/>
    <property type="evidence" value="ECO:0007669"/>
    <property type="project" value="InterPro"/>
</dbReference>
<sequence length="138" mass="16439">MYTIKEVADKMEISEHTLRFWAKSGFFPFVKRNQNNIRIFSENDLEWVRIVKCLRSVGTENKAIKRYIDLCIMGDSTIPERYGIIQATKLKAQQQLEELTKQLDLLNYKEKFYQNLIKNNLKDTWNPMNKMEQEDIAV</sequence>
<dbReference type="InterPro" id="IPR047057">
    <property type="entry name" value="MerR_fam"/>
</dbReference>
<evidence type="ECO:0000256" key="1">
    <source>
        <dbReference type="ARBA" id="ARBA00022491"/>
    </source>
</evidence>
<dbReference type="PANTHER" id="PTHR30204:SF69">
    <property type="entry name" value="MERR-FAMILY TRANSCRIPTIONAL REGULATOR"/>
    <property type="match status" value="1"/>
</dbReference>
<evidence type="ECO:0000259" key="5">
    <source>
        <dbReference type="PROSITE" id="PS50937"/>
    </source>
</evidence>
<dbReference type="AlphaFoldDB" id="A0A9D1FVD8"/>
<proteinExistence type="predicted"/>
<protein>
    <submittedName>
        <fullName evidence="6">MerR family transcriptional regulator</fullName>
    </submittedName>
</protein>
<keyword evidence="1" id="KW-0678">Repressor</keyword>
<name>A0A9D1FVD8_9BACT</name>
<reference evidence="6" key="2">
    <citation type="journal article" date="2021" name="PeerJ">
        <title>Extensive microbial diversity within the chicken gut microbiome revealed by metagenomics and culture.</title>
        <authorList>
            <person name="Gilroy R."/>
            <person name="Ravi A."/>
            <person name="Getino M."/>
            <person name="Pursley I."/>
            <person name="Horton D.L."/>
            <person name="Alikhan N.F."/>
            <person name="Baker D."/>
            <person name="Gharbi K."/>
            <person name="Hall N."/>
            <person name="Watson M."/>
            <person name="Adriaenssens E.M."/>
            <person name="Foster-Nyarko E."/>
            <person name="Jarju S."/>
            <person name="Secka A."/>
            <person name="Antonio M."/>
            <person name="Oren A."/>
            <person name="Chaudhuri R.R."/>
            <person name="La Ragione R."/>
            <person name="Hildebrand F."/>
            <person name="Pallen M.J."/>
        </authorList>
    </citation>
    <scope>NUCLEOTIDE SEQUENCE</scope>
    <source>
        <strain evidence="6">CHK152-2994</strain>
    </source>
</reference>
<keyword evidence="4" id="KW-0804">Transcription</keyword>
<evidence type="ECO:0000256" key="3">
    <source>
        <dbReference type="ARBA" id="ARBA00023125"/>
    </source>
</evidence>
<dbReference type="EMBL" id="DVJO01000077">
    <property type="protein sequence ID" value="HIS82650.1"/>
    <property type="molecule type" value="Genomic_DNA"/>
</dbReference>
<dbReference type="SUPFAM" id="SSF46955">
    <property type="entry name" value="Putative DNA-binding domain"/>
    <property type="match status" value="1"/>
</dbReference>
<evidence type="ECO:0000256" key="4">
    <source>
        <dbReference type="ARBA" id="ARBA00023163"/>
    </source>
</evidence>
<keyword evidence="2" id="KW-0805">Transcription regulation</keyword>
<dbReference type="Pfam" id="PF13411">
    <property type="entry name" value="MerR_1"/>
    <property type="match status" value="1"/>
</dbReference>
<dbReference type="Proteomes" id="UP000824139">
    <property type="component" value="Unassembled WGS sequence"/>
</dbReference>
<accession>A0A9D1FVD8</accession>
<dbReference type="PROSITE" id="PS50937">
    <property type="entry name" value="HTH_MERR_2"/>
    <property type="match status" value="1"/>
</dbReference>
<evidence type="ECO:0000313" key="6">
    <source>
        <dbReference type="EMBL" id="HIS82650.1"/>
    </source>
</evidence>
<gene>
    <name evidence="6" type="ORF">IAD41_03485</name>
</gene>
<reference evidence="6" key="1">
    <citation type="submission" date="2020-10" db="EMBL/GenBank/DDBJ databases">
        <authorList>
            <person name="Gilroy R."/>
        </authorList>
    </citation>
    <scope>NUCLEOTIDE SEQUENCE</scope>
    <source>
        <strain evidence="6">CHK152-2994</strain>
    </source>
</reference>
<feature type="domain" description="HTH merR-type" evidence="5">
    <location>
        <begin position="1"/>
        <end position="70"/>
    </location>
</feature>